<name>A0A2I0TCK6_LIMLA</name>
<keyword evidence="2" id="KW-1185">Reference proteome</keyword>
<dbReference type="GO" id="GO:0003964">
    <property type="term" value="F:RNA-directed DNA polymerase activity"/>
    <property type="evidence" value="ECO:0007669"/>
    <property type="project" value="UniProtKB-KW"/>
</dbReference>
<reference evidence="2" key="2">
    <citation type="submission" date="2017-12" db="EMBL/GenBank/DDBJ databases">
        <title>Genome sequence of the Bar-tailed Godwit (Limosa lapponica baueri).</title>
        <authorList>
            <person name="Lima N.C.B."/>
            <person name="Parody-Merino A.M."/>
            <person name="Battley P.F."/>
            <person name="Fidler A.E."/>
            <person name="Prosdocimi F."/>
        </authorList>
    </citation>
    <scope>NUCLEOTIDE SEQUENCE [LARGE SCALE GENOMIC DNA]</scope>
</reference>
<gene>
    <name evidence="1" type="ORF">llap_18164</name>
</gene>
<dbReference type="Proteomes" id="UP000233556">
    <property type="component" value="Unassembled WGS sequence"/>
</dbReference>
<keyword evidence="1" id="KW-0695">RNA-directed DNA polymerase</keyword>
<dbReference type="EMBL" id="KZ512649">
    <property type="protein sequence ID" value="PKU31533.1"/>
    <property type="molecule type" value="Genomic_DNA"/>
</dbReference>
<dbReference type="PANTHER" id="PTHR33332">
    <property type="entry name" value="REVERSE TRANSCRIPTASE DOMAIN-CONTAINING PROTEIN"/>
    <property type="match status" value="1"/>
</dbReference>
<evidence type="ECO:0000313" key="2">
    <source>
        <dbReference type="Proteomes" id="UP000233556"/>
    </source>
</evidence>
<organism evidence="1 2">
    <name type="scientific">Limosa lapponica baueri</name>
    <dbReference type="NCBI Taxonomy" id="1758121"/>
    <lineage>
        <taxon>Eukaryota</taxon>
        <taxon>Metazoa</taxon>
        <taxon>Chordata</taxon>
        <taxon>Craniata</taxon>
        <taxon>Vertebrata</taxon>
        <taxon>Euteleostomi</taxon>
        <taxon>Archelosauria</taxon>
        <taxon>Archosauria</taxon>
        <taxon>Dinosauria</taxon>
        <taxon>Saurischia</taxon>
        <taxon>Theropoda</taxon>
        <taxon>Coelurosauria</taxon>
        <taxon>Aves</taxon>
        <taxon>Neognathae</taxon>
        <taxon>Neoaves</taxon>
        <taxon>Charadriiformes</taxon>
        <taxon>Scolopacidae</taxon>
        <taxon>Limosa</taxon>
    </lineage>
</organism>
<keyword evidence="1" id="KW-0808">Transferase</keyword>
<dbReference type="AlphaFoldDB" id="A0A2I0TCK6"/>
<protein>
    <submittedName>
        <fullName evidence="1">Rna-directed dna polymerase from mobile element jockey-like</fullName>
    </submittedName>
</protein>
<evidence type="ECO:0000313" key="1">
    <source>
        <dbReference type="EMBL" id="PKU31533.1"/>
    </source>
</evidence>
<keyword evidence="1" id="KW-0548">Nucleotidyltransferase</keyword>
<sequence>MTGNLVTMYKKKAEVFNSFFASVFTGNLSYHNSQVDGLQSRDWGSRVPPTVREDQVQDHLRILNKQKSMGPKEMHPRILKELADVVAKPLSTILEKSWQPDGDRRLVVSLGSILEPVLLNIFINDIDSGNKCTFSKFADDTKLSGVVNSSERQDAIQRDLDRLEKWAHTNLKSSCT</sequence>
<dbReference type="OrthoDB" id="416454at2759"/>
<reference evidence="2" key="1">
    <citation type="submission" date="2017-11" db="EMBL/GenBank/DDBJ databases">
        <authorList>
            <person name="Lima N.C."/>
            <person name="Parody-Merino A.M."/>
            <person name="Battley P.F."/>
            <person name="Fidler A.E."/>
            <person name="Prosdocimi F."/>
        </authorList>
    </citation>
    <scope>NUCLEOTIDE SEQUENCE [LARGE SCALE GENOMIC DNA]</scope>
</reference>
<proteinExistence type="predicted"/>
<accession>A0A2I0TCK6</accession>